<dbReference type="Proteomes" id="UP000500953">
    <property type="component" value="Chromosome"/>
</dbReference>
<evidence type="ECO:0000313" key="1">
    <source>
        <dbReference type="EMBL" id="QIS24763.1"/>
    </source>
</evidence>
<organism evidence="1 2">
    <name type="scientific">Nocardia terpenica</name>
    <dbReference type="NCBI Taxonomy" id="455432"/>
    <lineage>
        <taxon>Bacteria</taxon>
        <taxon>Bacillati</taxon>
        <taxon>Actinomycetota</taxon>
        <taxon>Actinomycetes</taxon>
        <taxon>Mycobacteriales</taxon>
        <taxon>Nocardiaceae</taxon>
        <taxon>Nocardia</taxon>
    </lineage>
</organism>
<name>A0A6G9ZID7_9NOCA</name>
<protein>
    <recommendedName>
        <fullName evidence="3">BrnT family toxin</fullName>
    </recommendedName>
</protein>
<dbReference type="AlphaFoldDB" id="A0A6G9ZID7"/>
<evidence type="ECO:0000313" key="2">
    <source>
        <dbReference type="Proteomes" id="UP000500953"/>
    </source>
</evidence>
<accession>A0A6G9ZID7</accession>
<evidence type="ECO:0008006" key="3">
    <source>
        <dbReference type="Google" id="ProtNLM"/>
    </source>
</evidence>
<dbReference type="EMBL" id="CP046173">
    <property type="protein sequence ID" value="QIS24763.1"/>
    <property type="molecule type" value="Genomic_DNA"/>
</dbReference>
<reference evidence="1 2" key="1">
    <citation type="journal article" date="2019" name="ACS Chem. Biol.">
        <title>Identification and Mobilization of a Cryptic Antibiotic Biosynthesis Gene Locus from a Human-Pathogenic Nocardia Isolate.</title>
        <authorList>
            <person name="Herisse M."/>
            <person name="Ishida K."/>
            <person name="Porter J.L."/>
            <person name="Howden B."/>
            <person name="Hertweck C."/>
            <person name="Stinear T.P."/>
            <person name="Pidot S.J."/>
        </authorList>
    </citation>
    <scope>NUCLEOTIDE SEQUENCE [LARGE SCALE GENOMIC DNA]</scope>
    <source>
        <strain evidence="1 2">AUSMDU00012715</strain>
    </source>
</reference>
<gene>
    <name evidence="1" type="ORF">F6W96_40000</name>
</gene>
<proteinExistence type="predicted"/>
<sequence>MGARPVLDRAGVETWEVMEVLYSPRRWPRSATTPDGTQALTVWGRTDDGRALIVVLRRLRADSRWQILMAAPMRPHQLAEFTAWEATRNE</sequence>